<dbReference type="AlphaFoldDB" id="A0A2P8DM13"/>
<accession>A0A2P8DM13</accession>
<dbReference type="OrthoDB" id="5190046at2"/>
<comment type="caution">
    <text evidence="1">The sequence shown here is derived from an EMBL/GenBank/DDBJ whole genome shotgun (WGS) entry which is preliminary data.</text>
</comment>
<gene>
    <name evidence="1" type="ORF">CLV30_12023</name>
</gene>
<proteinExistence type="predicted"/>
<dbReference type="EMBL" id="PYGE01000020">
    <property type="protein sequence ID" value="PSK98237.1"/>
    <property type="molecule type" value="Genomic_DNA"/>
</dbReference>
<sequence length="88" mass="9603">MTTSETETRTMSEFSDPLTAVTRRGRLVPAHREGFVELDAAGERFELLGPFDNAAEPGDDVEVVGVVAPGARAEEKAQAMLVRHVHRL</sequence>
<reference evidence="1 2" key="1">
    <citation type="submission" date="2018-03" db="EMBL/GenBank/DDBJ databases">
        <title>Genomic Encyclopedia of Archaeal and Bacterial Type Strains, Phase II (KMG-II): from individual species to whole genera.</title>
        <authorList>
            <person name="Goeker M."/>
        </authorList>
    </citation>
    <scope>NUCLEOTIDE SEQUENCE [LARGE SCALE GENOMIC DNA]</scope>
    <source>
        <strain evidence="1 2">DSM 45211</strain>
    </source>
</reference>
<dbReference type="RefSeq" id="WP_106539217.1">
    <property type="nucleotide sequence ID" value="NZ_PYGE01000020.1"/>
</dbReference>
<organism evidence="1 2">
    <name type="scientific">Haloactinopolyspora alba</name>
    <dbReference type="NCBI Taxonomy" id="648780"/>
    <lineage>
        <taxon>Bacteria</taxon>
        <taxon>Bacillati</taxon>
        <taxon>Actinomycetota</taxon>
        <taxon>Actinomycetes</taxon>
        <taxon>Jiangellales</taxon>
        <taxon>Jiangellaceae</taxon>
        <taxon>Haloactinopolyspora</taxon>
    </lineage>
</organism>
<evidence type="ECO:0000313" key="2">
    <source>
        <dbReference type="Proteomes" id="UP000243528"/>
    </source>
</evidence>
<name>A0A2P8DM13_9ACTN</name>
<dbReference type="Proteomes" id="UP000243528">
    <property type="component" value="Unassembled WGS sequence"/>
</dbReference>
<protein>
    <submittedName>
        <fullName evidence="1">Uncharacterized protein</fullName>
    </submittedName>
</protein>
<keyword evidence="2" id="KW-1185">Reference proteome</keyword>
<evidence type="ECO:0000313" key="1">
    <source>
        <dbReference type="EMBL" id="PSK98237.1"/>
    </source>
</evidence>